<feature type="transmembrane region" description="Helical" evidence="1">
    <location>
        <begin position="669"/>
        <end position="695"/>
    </location>
</feature>
<dbReference type="EMBL" id="KN834829">
    <property type="protein sequence ID" value="KIK53464.1"/>
    <property type="molecule type" value="Genomic_DNA"/>
</dbReference>
<evidence type="ECO:0000259" key="2">
    <source>
        <dbReference type="Pfam" id="PF20163"/>
    </source>
</evidence>
<feature type="transmembrane region" description="Helical" evidence="1">
    <location>
        <begin position="151"/>
        <end position="174"/>
    </location>
</feature>
<dbReference type="PANTHER" id="PTHR35395:SF1">
    <property type="entry name" value="DUF6536 DOMAIN-CONTAINING PROTEIN"/>
    <property type="match status" value="1"/>
</dbReference>
<feature type="transmembrane region" description="Helical" evidence="1">
    <location>
        <begin position="402"/>
        <end position="424"/>
    </location>
</feature>
<evidence type="ECO:0000313" key="4">
    <source>
        <dbReference type="Proteomes" id="UP000053593"/>
    </source>
</evidence>
<feature type="transmembrane region" description="Helical" evidence="1">
    <location>
        <begin position="492"/>
        <end position="515"/>
    </location>
</feature>
<protein>
    <recommendedName>
        <fullName evidence="2">DUF6536 domain-containing protein</fullName>
    </recommendedName>
</protein>
<keyword evidence="1" id="KW-1133">Transmembrane helix</keyword>
<organism evidence="3 4">
    <name type="scientific">Collybiopsis luxurians FD-317 M1</name>
    <dbReference type="NCBI Taxonomy" id="944289"/>
    <lineage>
        <taxon>Eukaryota</taxon>
        <taxon>Fungi</taxon>
        <taxon>Dikarya</taxon>
        <taxon>Basidiomycota</taxon>
        <taxon>Agaricomycotina</taxon>
        <taxon>Agaricomycetes</taxon>
        <taxon>Agaricomycetidae</taxon>
        <taxon>Agaricales</taxon>
        <taxon>Marasmiineae</taxon>
        <taxon>Omphalotaceae</taxon>
        <taxon>Collybiopsis</taxon>
        <taxon>Collybiopsis luxurians</taxon>
    </lineage>
</organism>
<dbReference type="InterPro" id="IPR046623">
    <property type="entry name" value="DUF6536"/>
</dbReference>
<evidence type="ECO:0000313" key="3">
    <source>
        <dbReference type="EMBL" id="KIK53464.1"/>
    </source>
</evidence>
<sequence length="765" mass="84575">MSGSASFPLQILRPKASYTAVSISDDLEVSSEELDVTSLSEQDWKGRRRNTSDSQATLVDSKGTSYLDLDDSPDRFGRFSRVGSARWRWKRRRSSLQDRLPTGWRFGAWLATFQAGTVLLANIIILIWSAVRTGGDSSGLVFQGDCNEVDHISIGIHLVINVLSTLLLGASNYIMQSLCAPTRREVDEAHERGSWLDIGLQSLRNLSYTSRRKRLLWIALSASSIPLHLFYNSSFFSTLSANEYSVYIAQGPEQQNIPRNDNGTHKWECGYRGCPGSVSGSAISSWEILSPSDCITAYTSDFVSDRSTVIAVVGDYVSNGSLIFTGTGYTSAGYNEDPYEWICAGMDDFDNQKLCSSVWRNIDPSKWKIEGYIYSLASVQSFSVNYCISQPVDPKCQLNFNLPLLIIVIFFNVVKVVCMGFTAIRIKDDPLVTIGDAIASFIDNPDPHTKNMCLASRSYFDTQIGDQRFPPLCIEYQPRKSKWMNAASRRHWILTVCLFAGAISVILGLLIYALLNLKSQGSGVTSLADLWQFGLGKPHSQNIIQGWQIPTEGYGALVAAVLISNSPQLILSMIYLVFNSLCTTLFLTFEWSLYARSCKPLRVSSPSGNQRSTYFLQIPYRYGLPLMVFSALLHWLVSQSIFLVKVSYWETWDNSNDILDSYQSVTSCGYSPMGMILTIIVGASLILLALIFAFFTHLNGDMPLVGSCSAAISAACHPPEDGKNSSMPVKWGAVIDASDFGKQGVGHTCFSSGVVVEPIPGCYYS</sequence>
<keyword evidence="1" id="KW-0812">Transmembrane</keyword>
<accession>A0A0D0BV53</accession>
<feature type="transmembrane region" description="Helical" evidence="1">
    <location>
        <begin position="106"/>
        <end position="131"/>
    </location>
</feature>
<proteinExistence type="predicted"/>
<keyword evidence="4" id="KW-1185">Reference proteome</keyword>
<evidence type="ECO:0000256" key="1">
    <source>
        <dbReference type="SAM" id="Phobius"/>
    </source>
</evidence>
<feature type="transmembrane region" description="Helical" evidence="1">
    <location>
        <begin position="569"/>
        <end position="589"/>
    </location>
</feature>
<dbReference type="AlphaFoldDB" id="A0A0D0BV53"/>
<feature type="transmembrane region" description="Helical" evidence="1">
    <location>
        <begin position="626"/>
        <end position="649"/>
    </location>
</feature>
<dbReference type="PANTHER" id="PTHR35395">
    <property type="entry name" value="DUF6536 DOMAIN-CONTAINING PROTEIN"/>
    <property type="match status" value="1"/>
</dbReference>
<dbReference type="Pfam" id="PF20163">
    <property type="entry name" value="DUF6536"/>
    <property type="match status" value="1"/>
</dbReference>
<gene>
    <name evidence="3" type="ORF">GYMLUDRAFT_232806</name>
</gene>
<dbReference type="Proteomes" id="UP000053593">
    <property type="component" value="Unassembled WGS sequence"/>
</dbReference>
<dbReference type="HOGENOM" id="CLU_010112_0_0_1"/>
<dbReference type="OrthoDB" id="2924511at2759"/>
<feature type="domain" description="DUF6536" evidence="2">
    <location>
        <begin position="104"/>
        <end position="250"/>
    </location>
</feature>
<feature type="transmembrane region" description="Helical" evidence="1">
    <location>
        <begin position="214"/>
        <end position="231"/>
    </location>
</feature>
<reference evidence="3 4" key="1">
    <citation type="submission" date="2014-04" db="EMBL/GenBank/DDBJ databases">
        <title>Evolutionary Origins and Diversification of the Mycorrhizal Mutualists.</title>
        <authorList>
            <consortium name="DOE Joint Genome Institute"/>
            <consortium name="Mycorrhizal Genomics Consortium"/>
            <person name="Kohler A."/>
            <person name="Kuo A."/>
            <person name="Nagy L.G."/>
            <person name="Floudas D."/>
            <person name="Copeland A."/>
            <person name="Barry K.W."/>
            <person name="Cichocki N."/>
            <person name="Veneault-Fourrey C."/>
            <person name="LaButti K."/>
            <person name="Lindquist E.A."/>
            <person name="Lipzen A."/>
            <person name="Lundell T."/>
            <person name="Morin E."/>
            <person name="Murat C."/>
            <person name="Riley R."/>
            <person name="Ohm R."/>
            <person name="Sun H."/>
            <person name="Tunlid A."/>
            <person name="Henrissat B."/>
            <person name="Grigoriev I.V."/>
            <person name="Hibbett D.S."/>
            <person name="Martin F."/>
        </authorList>
    </citation>
    <scope>NUCLEOTIDE SEQUENCE [LARGE SCALE GENOMIC DNA]</scope>
    <source>
        <strain evidence="3 4">FD-317 M1</strain>
    </source>
</reference>
<keyword evidence="1" id="KW-0472">Membrane</keyword>
<name>A0A0D0BV53_9AGAR</name>